<evidence type="ECO:0000256" key="1">
    <source>
        <dbReference type="ARBA" id="ARBA00022912"/>
    </source>
</evidence>
<protein>
    <submittedName>
        <fullName evidence="2">Uncharacterized protein</fullName>
    </submittedName>
</protein>
<dbReference type="Gene3D" id="3.90.190.10">
    <property type="entry name" value="Protein tyrosine phosphatase superfamily"/>
    <property type="match status" value="1"/>
</dbReference>
<dbReference type="AlphaFoldDB" id="X6PEA1"/>
<name>X6PEA1_RETFI</name>
<keyword evidence="3" id="KW-1185">Reference proteome</keyword>
<comment type="caution">
    <text evidence="2">The sequence shown here is derived from an EMBL/GenBank/DDBJ whole genome shotgun (WGS) entry which is preliminary data.</text>
</comment>
<accession>X6PEA1</accession>
<reference evidence="2 3" key="1">
    <citation type="journal article" date="2013" name="Curr. Biol.">
        <title>The Genome of the Foraminiferan Reticulomyxa filosa.</title>
        <authorList>
            <person name="Glockner G."/>
            <person name="Hulsmann N."/>
            <person name="Schleicher M."/>
            <person name="Noegel A.A."/>
            <person name="Eichinger L."/>
            <person name="Gallinger C."/>
            <person name="Pawlowski J."/>
            <person name="Sierra R."/>
            <person name="Euteneuer U."/>
            <person name="Pillet L."/>
            <person name="Moustafa A."/>
            <person name="Platzer M."/>
            <person name="Groth M."/>
            <person name="Szafranski K."/>
            <person name="Schliwa M."/>
        </authorList>
    </citation>
    <scope>NUCLEOTIDE SEQUENCE [LARGE SCALE GENOMIC DNA]</scope>
</reference>
<proteinExistence type="predicted"/>
<dbReference type="EMBL" id="ASPP01001076">
    <property type="protein sequence ID" value="ETO36012.1"/>
    <property type="molecule type" value="Genomic_DNA"/>
</dbReference>
<dbReference type="GO" id="GO:0005737">
    <property type="term" value="C:cytoplasm"/>
    <property type="evidence" value="ECO:0007669"/>
    <property type="project" value="TreeGrafter"/>
</dbReference>
<gene>
    <name evidence="2" type="ORF">RFI_01050</name>
</gene>
<dbReference type="InterPro" id="IPR029021">
    <property type="entry name" value="Prot-tyrosine_phosphatase-like"/>
</dbReference>
<dbReference type="Proteomes" id="UP000023152">
    <property type="component" value="Unassembled WGS sequence"/>
</dbReference>
<sequence>EWDNKKDVGYVCKYIVKTLTDEYNEFAKKFEFYCESEQDMNNRIDEMLYYPNFILNDTLLLGTAKQAIDPKVVQNLNITHIVNVTENNNEQIKIINIFYLFKKNQKKKYFYLCIVFFLKKKKNIKYCHVKVEDKEHIDLTQYFDETYEFIC</sequence>
<keyword evidence="1" id="KW-0378">Hydrolase</keyword>
<dbReference type="GO" id="GO:0043409">
    <property type="term" value="P:negative regulation of MAPK cascade"/>
    <property type="evidence" value="ECO:0007669"/>
    <property type="project" value="TreeGrafter"/>
</dbReference>
<evidence type="ECO:0000313" key="2">
    <source>
        <dbReference type="EMBL" id="ETO36012.1"/>
    </source>
</evidence>
<dbReference type="OrthoDB" id="10252009at2759"/>
<dbReference type="PANTHER" id="PTHR10159">
    <property type="entry name" value="DUAL SPECIFICITY PROTEIN PHOSPHATASE"/>
    <property type="match status" value="1"/>
</dbReference>
<dbReference type="GO" id="GO:0004721">
    <property type="term" value="F:phosphoprotein phosphatase activity"/>
    <property type="evidence" value="ECO:0007669"/>
    <property type="project" value="UniProtKB-KW"/>
</dbReference>
<feature type="non-terminal residue" evidence="2">
    <location>
        <position position="1"/>
    </location>
</feature>
<dbReference type="PANTHER" id="PTHR10159:SF530">
    <property type="entry name" value="DUAL SPECIFICITY PROTEIN PHOSPHATASE DDB_G0271350-RELATED"/>
    <property type="match status" value="1"/>
</dbReference>
<keyword evidence="1" id="KW-0904">Protein phosphatase</keyword>
<evidence type="ECO:0000313" key="3">
    <source>
        <dbReference type="Proteomes" id="UP000023152"/>
    </source>
</evidence>
<dbReference type="SUPFAM" id="SSF52799">
    <property type="entry name" value="(Phosphotyrosine protein) phosphatases II"/>
    <property type="match status" value="1"/>
</dbReference>
<organism evidence="2 3">
    <name type="scientific">Reticulomyxa filosa</name>
    <dbReference type="NCBI Taxonomy" id="46433"/>
    <lineage>
        <taxon>Eukaryota</taxon>
        <taxon>Sar</taxon>
        <taxon>Rhizaria</taxon>
        <taxon>Retaria</taxon>
        <taxon>Foraminifera</taxon>
        <taxon>Monothalamids</taxon>
        <taxon>Reticulomyxidae</taxon>
        <taxon>Reticulomyxa</taxon>
    </lineage>
</organism>